<evidence type="ECO:0000256" key="8">
    <source>
        <dbReference type="ARBA" id="ARBA00022927"/>
    </source>
</evidence>
<dbReference type="EMBL" id="CP026512">
    <property type="protein sequence ID" value="QAX81796.1"/>
    <property type="molecule type" value="Genomic_DNA"/>
</dbReference>
<dbReference type="InterPro" id="IPR004564">
    <property type="entry name" value="OM_lipoprot_carrier_LolA-like"/>
</dbReference>
<gene>
    <name evidence="10 11" type="primary">lolA</name>
    <name evidence="11" type="ORF">C3B55_00456</name>
</gene>
<evidence type="ECO:0000256" key="2">
    <source>
        <dbReference type="ARBA" id="ARBA00007615"/>
    </source>
</evidence>
<dbReference type="HAMAP" id="MF_00240">
    <property type="entry name" value="LolA"/>
    <property type="match status" value="1"/>
</dbReference>
<feature type="signal peptide" evidence="10">
    <location>
        <begin position="1"/>
        <end position="21"/>
    </location>
</feature>
<dbReference type="PANTHER" id="PTHR35869">
    <property type="entry name" value="OUTER-MEMBRANE LIPOPROTEIN CARRIER PROTEIN"/>
    <property type="match status" value="1"/>
</dbReference>
<evidence type="ECO:0000313" key="11">
    <source>
        <dbReference type="EMBL" id="QAX81796.1"/>
    </source>
</evidence>
<sequence precursor="true">MYLIRMFLLSVLVVTAVSAHADLASVASLSNLLEKSKTITACFSQLTLDASGTSLQQTKGEIVVQRYGLLYWHTEGKAEQTIVYDGQKVMLWDPDLEQATIKKLDSRLNQTPALLLYGGVSKIKDSFDITSKQTSNVIEFTLTPKSKDTLFDSVQLSFNNGVINNMRLIDSVGHFTDILFSNVKVNGAIDASKLNFIIPNNADVIQE</sequence>
<dbReference type="NCBIfam" id="TIGR00547">
    <property type="entry name" value="lolA"/>
    <property type="match status" value="1"/>
</dbReference>
<organism evidence="11 12">
    <name type="scientific">Candidatus Pseudomonas adelgestsugas</name>
    <dbReference type="NCBI Taxonomy" id="1302376"/>
    <lineage>
        <taxon>Bacteria</taxon>
        <taxon>Pseudomonadati</taxon>
        <taxon>Pseudomonadota</taxon>
        <taxon>Gammaproteobacteria</taxon>
        <taxon>Pseudomonadales</taxon>
        <taxon>Pseudomonadaceae</taxon>
        <taxon>Pseudomonas</taxon>
    </lineage>
</organism>
<dbReference type="InterPro" id="IPR018323">
    <property type="entry name" value="OM_lipoprot_carrier_LolA_Pbac"/>
</dbReference>
<evidence type="ECO:0000256" key="9">
    <source>
        <dbReference type="ARBA" id="ARBA00023186"/>
    </source>
</evidence>
<evidence type="ECO:0000256" key="1">
    <source>
        <dbReference type="ARBA" id="ARBA00004418"/>
    </source>
</evidence>
<comment type="subunit">
    <text evidence="3 10">Monomer.</text>
</comment>
<evidence type="ECO:0000256" key="6">
    <source>
        <dbReference type="ARBA" id="ARBA00022729"/>
    </source>
</evidence>
<comment type="similarity">
    <text evidence="2 10">Belongs to the LolA family.</text>
</comment>
<keyword evidence="12" id="KW-1185">Reference proteome</keyword>
<proteinExistence type="inferred from homology"/>
<feature type="chain" id="PRO_5044942832" description="Outer-membrane lipoprotein carrier protein" evidence="10">
    <location>
        <begin position="22"/>
        <end position="207"/>
    </location>
</feature>
<evidence type="ECO:0000313" key="12">
    <source>
        <dbReference type="Proteomes" id="UP000288953"/>
    </source>
</evidence>
<reference evidence="11 12" key="1">
    <citation type="journal article" date="2018" name="Genome Biol. Evol.">
        <title>Partnering With a Pest: Genomes of Hemlock Woolly Adelgid Symbionts Reveal Atypical Nutritional Provisioning Patterns in Dual-Obligate Bacteria.</title>
        <authorList>
            <person name="Weglarz K.M."/>
            <person name="Havill N.P."/>
            <person name="Burke G.R."/>
            <person name="von Dohlen C.D."/>
        </authorList>
    </citation>
    <scope>NUCLEOTIDE SEQUENCE [LARGE SCALE GENOMIC DNA]</scope>
    <source>
        <strain evidence="11 12">HWA_ENA</strain>
    </source>
</reference>
<dbReference type="RefSeq" id="WP_129211027.1">
    <property type="nucleotide sequence ID" value="NZ_CP026512.1"/>
</dbReference>
<accession>A0ABX5R8P6</accession>
<keyword evidence="6 10" id="KW-0732">Signal</keyword>
<dbReference type="CDD" id="cd16325">
    <property type="entry name" value="LolA"/>
    <property type="match status" value="1"/>
</dbReference>
<evidence type="ECO:0000256" key="4">
    <source>
        <dbReference type="ARBA" id="ARBA00014035"/>
    </source>
</evidence>
<comment type="subcellular location">
    <subcellularLocation>
        <location evidence="1 10">Periplasm</location>
    </subcellularLocation>
</comment>
<evidence type="ECO:0000256" key="5">
    <source>
        <dbReference type="ARBA" id="ARBA00022448"/>
    </source>
</evidence>
<dbReference type="InterPro" id="IPR029046">
    <property type="entry name" value="LolA/LolB/LppX"/>
</dbReference>
<protein>
    <recommendedName>
        <fullName evidence="4 10">Outer-membrane lipoprotein carrier protein</fullName>
    </recommendedName>
</protein>
<keyword evidence="11" id="KW-0449">Lipoprotein</keyword>
<dbReference type="SUPFAM" id="SSF89392">
    <property type="entry name" value="Prokaryotic lipoproteins and lipoprotein localization factors"/>
    <property type="match status" value="1"/>
</dbReference>
<dbReference type="Proteomes" id="UP000288953">
    <property type="component" value="Chromosome"/>
</dbReference>
<keyword evidence="9 10" id="KW-0143">Chaperone</keyword>
<comment type="function">
    <text evidence="10">Participates in the translocation of lipoproteins from the inner membrane to the outer membrane. Only forms a complex with a lipoprotein if the residue after the N-terminal Cys is not an aspartate (The Asp acts as a targeting signal to indicate that the lipoprotein should stay in the inner membrane).</text>
</comment>
<keyword evidence="5 10" id="KW-0813">Transport</keyword>
<evidence type="ECO:0000256" key="10">
    <source>
        <dbReference type="HAMAP-Rule" id="MF_00240"/>
    </source>
</evidence>
<keyword evidence="7 10" id="KW-0574">Periplasm</keyword>
<name>A0ABX5R8P6_9PSED</name>
<dbReference type="PANTHER" id="PTHR35869:SF1">
    <property type="entry name" value="OUTER-MEMBRANE LIPOPROTEIN CARRIER PROTEIN"/>
    <property type="match status" value="1"/>
</dbReference>
<evidence type="ECO:0000256" key="7">
    <source>
        <dbReference type="ARBA" id="ARBA00022764"/>
    </source>
</evidence>
<dbReference type="Pfam" id="PF03548">
    <property type="entry name" value="LolA"/>
    <property type="match status" value="1"/>
</dbReference>
<keyword evidence="8 10" id="KW-0653">Protein transport</keyword>
<dbReference type="Gene3D" id="2.50.20.10">
    <property type="entry name" value="Lipoprotein localisation LolA/LolB/LppX"/>
    <property type="match status" value="1"/>
</dbReference>
<evidence type="ECO:0000256" key="3">
    <source>
        <dbReference type="ARBA" id="ARBA00011245"/>
    </source>
</evidence>